<dbReference type="SUPFAM" id="SSF56112">
    <property type="entry name" value="Protein kinase-like (PK-like)"/>
    <property type="match status" value="1"/>
</dbReference>
<keyword evidence="4" id="KW-1185">Reference proteome</keyword>
<evidence type="ECO:0000313" key="4">
    <source>
        <dbReference type="Proteomes" id="UP001175226"/>
    </source>
</evidence>
<name>A0AA39JN46_9AGAR</name>
<evidence type="ECO:0000313" key="3">
    <source>
        <dbReference type="EMBL" id="KAK0443458.1"/>
    </source>
</evidence>
<keyword evidence="1" id="KW-0175">Coiled coil</keyword>
<dbReference type="InterPro" id="IPR011009">
    <property type="entry name" value="Kinase-like_dom_sf"/>
</dbReference>
<feature type="region of interest" description="Disordered" evidence="2">
    <location>
        <begin position="429"/>
        <end position="469"/>
    </location>
</feature>
<reference evidence="3" key="1">
    <citation type="submission" date="2023-06" db="EMBL/GenBank/DDBJ databases">
        <authorList>
            <consortium name="Lawrence Berkeley National Laboratory"/>
            <person name="Ahrendt S."/>
            <person name="Sahu N."/>
            <person name="Indic B."/>
            <person name="Wong-Bajracharya J."/>
            <person name="Merenyi Z."/>
            <person name="Ke H.-M."/>
            <person name="Monk M."/>
            <person name="Kocsube S."/>
            <person name="Drula E."/>
            <person name="Lipzen A."/>
            <person name="Balint B."/>
            <person name="Henrissat B."/>
            <person name="Andreopoulos B."/>
            <person name="Martin F.M."/>
            <person name="Harder C.B."/>
            <person name="Rigling D."/>
            <person name="Ford K.L."/>
            <person name="Foster G.D."/>
            <person name="Pangilinan J."/>
            <person name="Papanicolaou A."/>
            <person name="Barry K."/>
            <person name="LaButti K."/>
            <person name="Viragh M."/>
            <person name="Koriabine M."/>
            <person name="Yan M."/>
            <person name="Riley R."/>
            <person name="Champramary S."/>
            <person name="Plett K.L."/>
            <person name="Tsai I.J."/>
            <person name="Slot J."/>
            <person name="Sipos G."/>
            <person name="Plett J."/>
            <person name="Nagy L.G."/>
            <person name="Grigoriev I.V."/>
        </authorList>
    </citation>
    <scope>NUCLEOTIDE SEQUENCE</scope>
    <source>
        <strain evidence="3">FPL87.14</strain>
    </source>
</reference>
<sequence>MVMAQAVENGERLDIYFSPIVAAGSRATPYRQHQITPEVLHASVTDYIKTAKTQAERQQETEKQKVYNLESAQKEILAEAKKAEERMEDAEETPRHAKEQGDAITSMTENKVEESKRMQLTSSWATVKVEIEAKVAKEKYEEAKAAVDDLQDGGCYVSDIYRGLNSYGLFASVGILAARDIPSRHARRKPCLSMAVYPLGRASKREVNPATEGARSSAVALDTENDAQLPLPYVECGRNILAGGLYGIVCDGTFHDLDGTTIPVVVKMPCLGRNEEGLALTAAAMEHEFKVYKALHRIQGSIIPRLYGCGYVDDWYSGRSIPALVLEIAGENNLASLDISTLTAEEKIAIKDVLVAFVGCLLLSFAIKIIVIQQHNEGWIHGDIAGRNILYSTDTDGQKNFRLCDLSFAERWHCDDDKQDDVSDLFGVLCNDEDDDDEDEDEEDEIEEDGVGEDDEDDETDPVVVRYKD</sequence>
<dbReference type="EMBL" id="JAUEPT010000022">
    <property type="protein sequence ID" value="KAK0443458.1"/>
    <property type="molecule type" value="Genomic_DNA"/>
</dbReference>
<comment type="caution">
    <text evidence="3">The sequence shown here is derived from an EMBL/GenBank/DDBJ whole genome shotgun (WGS) entry which is preliminary data.</text>
</comment>
<evidence type="ECO:0008006" key="5">
    <source>
        <dbReference type="Google" id="ProtNLM"/>
    </source>
</evidence>
<dbReference type="PANTHER" id="PTHR37171">
    <property type="entry name" value="SERINE/THREONINE-PROTEIN KINASE YRZF-RELATED"/>
    <property type="match status" value="1"/>
</dbReference>
<evidence type="ECO:0000256" key="2">
    <source>
        <dbReference type="SAM" id="MobiDB-lite"/>
    </source>
</evidence>
<feature type="compositionally biased region" description="Acidic residues" evidence="2">
    <location>
        <begin position="431"/>
        <end position="461"/>
    </location>
</feature>
<dbReference type="InterPro" id="IPR052396">
    <property type="entry name" value="Meiotic_Drive_Suppr_Kinase"/>
</dbReference>
<feature type="coiled-coil region" evidence="1">
    <location>
        <begin position="66"/>
        <end position="100"/>
    </location>
</feature>
<dbReference type="AlphaFoldDB" id="A0AA39JN46"/>
<organism evidence="3 4">
    <name type="scientific">Armillaria borealis</name>
    <dbReference type="NCBI Taxonomy" id="47425"/>
    <lineage>
        <taxon>Eukaryota</taxon>
        <taxon>Fungi</taxon>
        <taxon>Dikarya</taxon>
        <taxon>Basidiomycota</taxon>
        <taxon>Agaricomycotina</taxon>
        <taxon>Agaricomycetes</taxon>
        <taxon>Agaricomycetidae</taxon>
        <taxon>Agaricales</taxon>
        <taxon>Marasmiineae</taxon>
        <taxon>Physalacriaceae</taxon>
        <taxon>Armillaria</taxon>
    </lineage>
</organism>
<dbReference type="PANTHER" id="PTHR37171:SF1">
    <property type="entry name" value="SERINE_THREONINE-PROTEIN KINASE YRZF-RELATED"/>
    <property type="match status" value="1"/>
</dbReference>
<protein>
    <recommendedName>
        <fullName evidence="5">Protein kinase domain-containing protein</fullName>
    </recommendedName>
</protein>
<gene>
    <name evidence="3" type="ORF">EV421DRAFT_518787</name>
</gene>
<accession>A0AA39JN46</accession>
<dbReference type="Proteomes" id="UP001175226">
    <property type="component" value="Unassembled WGS sequence"/>
</dbReference>
<proteinExistence type="predicted"/>
<dbReference type="Gene3D" id="1.10.510.10">
    <property type="entry name" value="Transferase(Phosphotransferase) domain 1"/>
    <property type="match status" value="1"/>
</dbReference>
<evidence type="ECO:0000256" key="1">
    <source>
        <dbReference type="SAM" id="Coils"/>
    </source>
</evidence>